<dbReference type="PROSITE" id="PS50103">
    <property type="entry name" value="ZF_C3H1"/>
    <property type="match status" value="1"/>
</dbReference>
<dbReference type="GO" id="GO:0006397">
    <property type="term" value="P:mRNA processing"/>
    <property type="evidence" value="ECO:0007669"/>
    <property type="project" value="UniProtKB-KW"/>
</dbReference>
<name>A0A8H4EYD3_MUCCL</name>
<evidence type="ECO:0000256" key="8">
    <source>
        <dbReference type="ARBA" id="ARBA00022884"/>
    </source>
</evidence>
<dbReference type="InterPro" id="IPR035979">
    <property type="entry name" value="RBD_domain_sf"/>
</dbReference>
<reference evidence="17 18" key="1">
    <citation type="submission" date="2019-09" db="EMBL/GenBank/DDBJ databases">
        <authorList>
            <consortium name="DOE Joint Genome Institute"/>
            <person name="Mondo S.J."/>
            <person name="Navarro-Mendoza M.I."/>
            <person name="Perez-Arques C."/>
            <person name="Panchal S."/>
            <person name="Nicolas F.E."/>
            <person name="Ganguly P."/>
            <person name="Pangilinan J."/>
            <person name="Grigoriev I."/>
            <person name="Heitman J."/>
            <person name="Sanya K."/>
            <person name="Garre V."/>
        </authorList>
    </citation>
    <scope>NUCLEOTIDE SEQUENCE [LARGE SCALE GENOMIC DNA]</scope>
    <source>
        <strain evidence="17 18">MU402</strain>
    </source>
</reference>
<comment type="similarity">
    <text evidence="2">Belongs to the RRM CWC2 family.</text>
</comment>
<evidence type="ECO:0000256" key="13">
    <source>
        <dbReference type="PROSITE-ProRule" id="PRU00723"/>
    </source>
</evidence>
<evidence type="ECO:0000313" key="17">
    <source>
        <dbReference type="EMBL" id="KAF1798065.1"/>
    </source>
</evidence>
<feature type="compositionally biased region" description="Polar residues" evidence="14">
    <location>
        <begin position="363"/>
        <end position="372"/>
    </location>
</feature>
<evidence type="ECO:0000256" key="7">
    <source>
        <dbReference type="ARBA" id="ARBA00022833"/>
    </source>
</evidence>
<gene>
    <name evidence="17" type="ORF">FB192DRAFT_1461882</name>
</gene>
<keyword evidence="7 13" id="KW-0862">Zinc</keyword>
<evidence type="ECO:0000259" key="16">
    <source>
        <dbReference type="PROSITE" id="PS50103"/>
    </source>
</evidence>
<evidence type="ECO:0000256" key="6">
    <source>
        <dbReference type="ARBA" id="ARBA00022771"/>
    </source>
</evidence>
<dbReference type="EMBL" id="JAAECE010000008">
    <property type="protein sequence ID" value="KAF1798065.1"/>
    <property type="molecule type" value="Genomic_DNA"/>
</dbReference>
<dbReference type="InterPro" id="IPR034181">
    <property type="entry name" value="Cwc2_RRM"/>
</dbReference>
<evidence type="ECO:0000256" key="12">
    <source>
        <dbReference type="PROSITE-ProRule" id="PRU00176"/>
    </source>
</evidence>
<dbReference type="GO" id="GO:0008380">
    <property type="term" value="P:RNA splicing"/>
    <property type="evidence" value="ECO:0007669"/>
    <property type="project" value="UniProtKB-KW"/>
</dbReference>
<keyword evidence="6 13" id="KW-0863">Zinc-finger</keyword>
<accession>A0A8H4EYD3</accession>
<dbReference type="CDD" id="cd12360">
    <property type="entry name" value="RRM_cwf2"/>
    <property type="match status" value="1"/>
</dbReference>
<organism evidence="17 18">
    <name type="scientific">Mucor circinelloides f. lusitanicus</name>
    <name type="common">Mucor racemosus var. lusitanicus</name>
    <dbReference type="NCBI Taxonomy" id="29924"/>
    <lineage>
        <taxon>Eukaryota</taxon>
        <taxon>Fungi</taxon>
        <taxon>Fungi incertae sedis</taxon>
        <taxon>Mucoromycota</taxon>
        <taxon>Mucoromycotina</taxon>
        <taxon>Mucoromycetes</taxon>
        <taxon>Mucorales</taxon>
        <taxon>Mucorineae</taxon>
        <taxon>Mucoraceae</taxon>
        <taxon>Mucor</taxon>
    </lineage>
</organism>
<evidence type="ECO:0000256" key="4">
    <source>
        <dbReference type="ARBA" id="ARBA00022723"/>
    </source>
</evidence>
<comment type="subcellular location">
    <subcellularLocation>
        <location evidence="1">Nucleus</location>
    </subcellularLocation>
</comment>
<dbReference type="GO" id="GO:0071007">
    <property type="term" value="C:U2-type catalytic step 2 spliceosome"/>
    <property type="evidence" value="ECO:0007669"/>
    <property type="project" value="TreeGrafter"/>
</dbReference>
<dbReference type="GO" id="GO:0036002">
    <property type="term" value="F:pre-mRNA binding"/>
    <property type="evidence" value="ECO:0007669"/>
    <property type="project" value="TreeGrafter"/>
</dbReference>
<dbReference type="InterPro" id="IPR036855">
    <property type="entry name" value="Znf_CCCH_sf"/>
</dbReference>
<evidence type="ECO:0000256" key="9">
    <source>
        <dbReference type="ARBA" id="ARBA00023187"/>
    </source>
</evidence>
<dbReference type="PROSITE" id="PS50102">
    <property type="entry name" value="RRM"/>
    <property type="match status" value="1"/>
</dbReference>
<dbReference type="InterPro" id="IPR000504">
    <property type="entry name" value="RRM_dom"/>
</dbReference>
<proteinExistence type="inferred from homology"/>
<feature type="domain" description="C3H1-type" evidence="16">
    <location>
        <begin position="66"/>
        <end position="93"/>
    </location>
</feature>
<keyword evidence="4 13" id="KW-0479">Metal-binding</keyword>
<evidence type="ECO:0000256" key="2">
    <source>
        <dbReference type="ARBA" id="ARBA00008024"/>
    </source>
</evidence>
<evidence type="ECO:0000256" key="10">
    <source>
        <dbReference type="ARBA" id="ARBA00023242"/>
    </source>
</evidence>
<dbReference type="Pfam" id="PF00076">
    <property type="entry name" value="RRM_1"/>
    <property type="match status" value="1"/>
</dbReference>
<dbReference type="GO" id="GO:0017070">
    <property type="term" value="F:U6 snRNA binding"/>
    <property type="evidence" value="ECO:0007669"/>
    <property type="project" value="TreeGrafter"/>
</dbReference>
<feature type="region of interest" description="Disordered" evidence="14">
    <location>
        <begin position="342"/>
        <end position="378"/>
    </location>
</feature>
<dbReference type="AlphaFoldDB" id="A0A8H4EYD3"/>
<dbReference type="InterPro" id="IPR032297">
    <property type="entry name" value="Torus"/>
</dbReference>
<dbReference type="InterPro" id="IPR012677">
    <property type="entry name" value="Nucleotide-bd_a/b_plait_sf"/>
</dbReference>
<dbReference type="FunFam" id="3.30.70.330:FF:000502">
    <property type="entry name" value="Pre-mRNA-splicing factor cwc2, putative"/>
    <property type="match status" value="1"/>
</dbReference>
<dbReference type="GO" id="GO:0071006">
    <property type="term" value="C:U2-type catalytic step 1 spliceosome"/>
    <property type="evidence" value="ECO:0007669"/>
    <property type="project" value="TreeGrafter"/>
</dbReference>
<evidence type="ECO:0000256" key="5">
    <source>
        <dbReference type="ARBA" id="ARBA00022728"/>
    </source>
</evidence>
<keyword evidence="11" id="KW-0131">Cell cycle</keyword>
<dbReference type="GO" id="GO:0000974">
    <property type="term" value="C:Prp19 complex"/>
    <property type="evidence" value="ECO:0007669"/>
    <property type="project" value="TreeGrafter"/>
</dbReference>
<keyword evidence="5" id="KW-0747">Spliceosome</keyword>
<dbReference type="PANTHER" id="PTHR14089">
    <property type="entry name" value="PRE-MRNA-SPLICING FACTOR RBM22"/>
    <property type="match status" value="1"/>
</dbReference>
<feature type="domain" description="RRM" evidence="15">
    <location>
        <begin position="129"/>
        <end position="203"/>
    </location>
</feature>
<evidence type="ECO:0008006" key="19">
    <source>
        <dbReference type="Google" id="ProtNLM"/>
    </source>
</evidence>
<dbReference type="SMART" id="SM00360">
    <property type="entry name" value="RRM"/>
    <property type="match status" value="1"/>
</dbReference>
<dbReference type="InterPro" id="IPR000571">
    <property type="entry name" value="Znf_CCCH"/>
</dbReference>
<dbReference type="Pfam" id="PF16131">
    <property type="entry name" value="Torus"/>
    <property type="match status" value="1"/>
</dbReference>
<evidence type="ECO:0000259" key="15">
    <source>
        <dbReference type="PROSITE" id="PS50102"/>
    </source>
</evidence>
<evidence type="ECO:0000256" key="1">
    <source>
        <dbReference type="ARBA" id="ARBA00004123"/>
    </source>
</evidence>
<dbReference type="PANTHER" id="PTHR14089:SF2">
    <property type="entry name" value="PRE-MRNA-SPLICING FACTOR CWC2"/>
    <property type="match status" value="1"/>
</dbReference>
<dbReference type="InterPro" id="IPR039171">
    <property type="entry name" value="Cwc2/Slt11"/>
</dbReference>
<feature type="compositionally biased region" description="Low complexity" evidence="14">
    <location>
        <begin position="342"/>
        <end position="362"/>
    </location>
</feature>
<dbReference type="Gene3D" id="3.30.70.330">
    <property type="match status" value="1"/>
</dbReference>
<sequence length="378" mass="42862">MKPARVQVTQAQLDEYLKEKRPEGGTYNIWHHRYSGLERDFNKTSVRPKFKVDIARDAGETLGSRNKNAYFCLFFAKGMCSKGPKCTMWHRVPTTDDVLETTIDCFGRDKFTEFRQDMGGVGGFIRENRTLYIGRITVTDDIEDVVRRQFGQFGPLERVRILRGRGVAFVTYKTRANAEFAREAMMNQSLENNEIVNVRWATADPNAIANRLDAEDDRLEYERIAALRAEHNLGDQTDNQEEESELPAEFTSLKRDVDEDGFSQMEQKVKRQRAEIQAAQAQEEAASAPPAYEYTQEDYDNYYKQQEEYYKQQQALEAQQNVKVGGIIPQNVLSNLKSFSKATPTNTTTATATAAAAAKPTTGLGSLTNYGSDSEDDE</sequence>
<keyword evidence="3" id="KW-0507">mRNA processing</keyword>
<dbReference type="SUPFAM" id="SSF90229">
    <property type="entry name" value="CCCH zinc finger"/>
    <property type="match status" value="1"/>
</dbReference>
<evidence type="ECO:0000256" key="14">
    <source>
        <dbReference type="SAM" id="MobiDB-lite"/>
    </source>
</evidence>
<dbReference type="Proteomes" id="UP000469890">
    <property type="component" value="Unassembled WGS sequence"/>
</dbReference>
<dbReference type="SUPFAM" id="SSF54928">
    <property type="entry name" value="RNA-binding domain, RBD"/>
    <property type="match status" value="1"/>
</dbReference>
<comment type="caution">
    <text evidence="17">The sequence shown here is derived from an EMBL/GenBank/DDBJ whole genome shotgun (WGS) entry which is preliminary data.</text>
</comment>
<evidence type="ECO:0000256" key="11">
    <source>
        <dbReference type="ARBA" id="ARBA00023306"/>
    </source>
</evidence>
<keyword evidence="8 12" id="KW-0694">RNA-binding</keyword>
<evidence type="ECO:0000313" key="18">
    <source>
        <dbReference type="Proteomes" id="UP000469890"/>
    </source>
</evidence>
<keyword evidence="10" id="KW-0539">Nucleus</keyword>
<dbReference type="GO" id="GO:0008270">
    <property type="term" value="F:zinc ion binding"/>
    <property type="evidence" value="ECO:0007669"/>
    <property type="project" value="UniProtKB-KW"/>
</dbReference>
<feature type="zinc finger region" description="C3H1-type" evidence="13">
    <location>
        <begin position="66"/>
        <end position="93"/>
    </location>
</feature>
<evidence type="ECO:0000256" key="3">
    <source>
        <dbReference type="ARBA" id="ARBA00022664"/>
    </source>
</evidence>
<protein>
    <recommendedName>
        <fullName evidence="19">Pre-mRNA-splicing factor CWC2</fullName>
    </recommendedName>
</protein>
<keyword evidence="9" id="KW-0508">mRNA splicing</keyword>